<evidence type="ECO:0000313" key="2">
    <source>
        <dbReference type="EMBL" id="QBA63143.1"/>
    </source>
</evidence>
<dbReference type="SUPFAM" id="SSF54593">
    <property type="entry name" value="Glyoxalase/Bleomycin resistance protein/Dihydroxybiphenyl dioxygenase"/>
    <property type="match status" value="1"/>
</dbReference>
<keyword evidence="3" id="KW-1185">Reference proteome</keyword>
<evidence type="ECO:0000259" key="1">
    <source>
        <dbReference type="PROSITE" id="PS51819"/>
    </source>
</evidence>
<dbReference type="Pfam" id="PF00903">
    <property type="entry name" value="Glyoxalase"/>
    <property type="match status" value="1"/>
</dbReference>
<proteinExistence type="predicted"/>
<sequence>MKHSAFHLALPCYSVTKTKKFYTEVLGADLGRHSTQWADINLYGNQITFTKSGEFTFNYKSYKFGDNILPSFHFGVILNEKSWNEVYGKLSEIGDKNIEPVTFLVSKKGEHTSFFVEDPNGYVVEFKCFKESTEVFAS</sequence>
<name>A0A411E6K1_9FLAO</name>
<dbReference type="InterPro" id="IPR037523">
    <property type="entry name" value="VOC_core"/>
</dbReference>
<dbReference type="InterPro" id="IPR029068">
    <property type="entry name" value="Glyas_Bleomycin-R_OHBP_Dase"/>
</dbReference>
<dbReference type="Gene3D" id="3.10.180.10">
    <property type="entry name" value="2,3-Dihydroxybiphenyl 1,2-Dioxygenase, domain 1"/>
    <property type="match status" value="1"/>
</dbReference>
<feature type="domain" description="VOC" evidence="1">
    <location>
        <begin position="4"/>
        <end position="129"/>
    </location>
</feature>
<dbReference type="OrthoDB" id="793940at2"/>
<reference evidence="2 3" key="1">
    <citation type="submission" date="2019-01" db="EMBL/GenBank/DDBJ databases">
        <title>Muriicola soli sp. nov., isolated from soil.</title>
        <authorList>
            <person name="Kang H.J."/>
            <person name="Kim S.B."/>
        </authorList>
    </citation>
    <scope>NUCLEOTIDE SEQUENCE [LARGE SCALE GENOMIC DNA]</scope>
    <source>
        <strain evidence="2 3">MMS17-SY002</strain>
    </source>
</reference>
<gene>
    <name evidence="2" type="ORF">EQY75_00350</name>
</gene>
<dbReference type="KEGG" id="mur:EQY75_00350"/>
<organism evidence="2 3">
    <name type="scientific">Muriicola soli</name>
    <dbReference type="NCBI Taxonomy" id="2507538"/>
    <lineage>
        <taxon>Bacteria</taxon>
        <taxon>Pseudomonadati</taxon>
        <taxon>Bacteroidota</taxon>
        <taxon>Flavobacteriia</taxon>
        <taxon>Flavobacteriales</taxon>
        <taxon>Flavobacteriaceae</taxon>
        <taxon>Muriicola</taxon>
    </lineage>
</organism>
<dbReference type="EMBL" id="CP035544">
    <property type="protein sequence ID" value="QBA63143.1"/>
    <property type="molecule type" value="Genomic_DNA"/>
</dbReference>
<dbReference type="Proteomes" id="UP000290889">
    <property type="component" value="Chromosome"/>
</dbReference>
<evidence type="ECO:0000313" key="3">
    <source>
        <dbReference type="Proteomes" id="UP000290889"/>
    </source>
</evidence>
<protein>
    <submittedName>
        <fullName evidence="2">Bleomycin resistance protein</fullName>
    </submittedName>
</protein>
<dbReference type="AlphaFoldDB" id="A0A411E6K1"/>
<dbReference type="PANTHER" id="PTHR39434:SF1">
    <property type="entry name" value="VOC DOMAIN-CONTAINING PROTEIN"/>
    <property type="match status" value="1"/>
</dbReference>
<dbReference type="PROSITE" id="PS51819">
    <property type="entry name" value="VOC"/>
    <property type="match status" value="1"/>
</dbReference>
<accession>A0A411E6K1</accession>
<dbReference type="RefSeq" id="WP_129601845.1">
    <property type="nucleotide sequence ID" value="NZ_CP035544.1"/>
</dbReference>
<dbReference type="PANTHER" id="PTHR39434">
    <property type="match status" value="1"/>
</dbReference>
<dbReference type="InterPro" id="IPR004360">
    <property type="entry name" value="Glyas_Fos-R_dOase_dom"/>
</dbReference>